<dbReference type="InterPro" id="IPR004482">
    <property type="entry name" value="Mg_chelat-rel"/>
</dbReference>
<reference evidence="3 4" key="1">
    <citation type="submission" date="2021-10" db="EMBL/GenBank/DDBJ databases">
        <title>Anaerobic single-cell dispensing facilitates the cultivation of human gut bacteria.</title>
        <authorList>
            <person name="Afrizal A."/>
        </authorList>
    </citation>
    <scope>NUCLEOTIDE SEQUENCE [LARGE SCALE GENOMIC DNA]</scope>
    <source>
        <strain evidence="3 4">CLA-AA-H246</strain>
    </source>
</reference>
<evidence type="ECO:0000313" key="4">
    <source>
        <dbReference type="Proteomes" id="UP001299235"/>
    </source>
</evidence>
<dbReference type="InterPro" id="IPR045006">
    <property type="entry name" value="CHLI-like"/>
</dbReference>
<dbReference type="Proteomes" id="UP001299235">
    <property type="component" value="Unassembled WGS sequence"/>
</dbReference>
<evidence type="ECO:0000259" key="2">
    <source>
        <dbReference type="SMART" id="SM00382"/>
    </source>
</evidence>
<dbReference type="RefSeq" id="WP_248835446.1">
    <property type="nucleotide sequence ID" value="NZ_JAJEQE010000026.1"/>
</dbReference>
<dbReference type="InterPro" id="IPR025158">
    <property type="entry name" value="Mg_chelat-rel_C"/>
</dbReference>
<dbReference type="NCBIfam" id="TIGR00368">
    <property type="entry name" value="YifB family Mg chelatase-like AAA ATPase"/>
    <property type="match status" value="1"/>
</dbReference>
<dbReference type="SMART" id="SM00382">
    <property type="entry name" value="AAA"/>
    <property type="match status" value="1"/>
</dbReference>
<name>A0ABS8EVT4_9FIRM</name>
<dbReference type="InterPro" id="IPR014721">
    <property type="entry name" value="Ribsml_uS5_D2-typ_fold_subgr"/>
</dbReference>
<dbReference type="EMBL" id="JAJEQE010000026">
    <property type="protein sequence ID" value="MCC2149303.1"/>
    <property type="molecule type" value="Genomic_DNA"/>
</dbReference>
<dbReference type="PANTHER" id="PTHR32039:SF7">
    <property type="entry name" value="COMPETENCE PROTEIN COMM"/>
    <property type="match status" value="1"/>
</dbReference>
<keyword evidence="4" id="KW-1185">Reference proteome</keyword>
<sequence length="507" mass="56401">MFSRVLSAAICGIQGLPIFVEADVSEGLPGFSMVGDLSAKVKEAQDRVMTAFRNSGIQLRPKRITVNLSPADIHKDGSSYDLPVALAILAAYQLLPMETLKGVLVAGELGLNGEVKGIKGALPIVQLAKKNGCHTCILPERNRTEGEMVSDIHIVGVSTLKEVLHYLQKGTIPGKIKKDVYNIEETEIPDFADIHGQSAVRRAAEIAAGGRHHFLMMGPPGAGKSLLAKCMPGILPSLTMEESLEVSSIYSVAGLLSSQQALIRNRPFRAPHHTISPSALAGGGRIPRPGEISLAHKGVLFLDELAEFKRETIEILRQPMEERRVHISRVYGSYVFPADCMIVAATNFCKCGNFPNLEKCICSEAEIRRYQSRISRPILDRMDISVEAVRVDYDALICEKKSEDSKTIRKRVELAGQIQRERYRDTGYRYNADLDAAGIKKYCRTGEKEKKVLRDAYEKMDLTARACHKILKVARTIADMEQKEQIAEEHLYEAIGYRIFEQRQIWR</sequence>
<dbReference type="Gene3D" id="3.30.230.10">
    <property type="match status" value="1"/>
</dbReference>
<dbReference type="InterPro" id="IPR003593">
    <property type="entry name" value="AAA+_ATPase"/>
</dbReference>
<dbReference type="Pfam" id="PF01078">
    <property type="entry name" value="Mg_chelatase"/>
    <property type="match status" value="1"/>
</dbReference>
<dbReference type="InterPro" id="IPR020568">
    <property type="entry name" value="Ribosomal_Su5_D2-typ_SF"/>
</dbReference>
<dbReference type="SUPFAM" id="SSF52540">
    <property type="entry name" value="P-loop containing nucleoside triphosphate hydrolases"/>
    <property type="match status" value="1"/>
</dbReference>
<dbReference type="InterPro" id="IPR000523">
    <property type="entry name" value="Mg_chelatse_chII-like_cat_dom"/>
</dbReference>
<dbReference type="SUPFAM" id="SSF54211">
    <property type="entry name" value="Ribosomal protein S5 domain 2-like"/>
    <property type="match status" value="1"/>
</dbReference>
<comment type="caution">
    <text evidence="3">The sequence shown here is derived from an EMBL/GenBank/DDBJ whole genome shotgun (WGS) entry which is preliminary data.</text>
</comment>
<accession>A0ABS8EVT4</accession>
<dbReference type="Gene3D" id="3.40.50.300">
    <property type="entry name" value="P-loop containing nucleotide triphosphate hydrolases"/>
    <property type="match status" value="1"/>
</dbReference>
<organism evidence="3 4">
    <name type="scientific">Hominisplanchenecus faecis</name>
    <dbReference type="NCBI Taxonomy" id="2885351"/>
    <lineage>
        <taxon>Bacteria</taxon>
        <taxon>Bacillati</taxon>
        <taxon>Bacillota</taxon>
        <taxon>Clostridia</taxon>
        <taxon>Lachnospirales</taxon>
        <taxon>Lachnospiraceae</taxon>
        <taxon>Hominisplanchenecus</taxon>
    </lineage>
</organism>
<evidence type="ECO:0000256" key="1">
    <source>
        <dbReference type="ARBA" id="ARBA00006354"/>
    </source>
</evidence>
<feature type="domain" description="AAA+ ATPase" evidence="2">
    <location>
        <begin position="210"/>
        <end position="392"/>
    </location>
</feature>
<protein>
    <submittedName>
        <fullName evidence="3">YifB family Mg chelatase-like AAA ATPase</fullName>
    </submittedName>
</protein>
<dbReference type="Pfam" id="PF13335">
    <property type="entry name" value="Mg_chelatase_C"/>
    <property type="match status" value="1"/>
</dbReference>
<evidence type="ECO:0000313" key="3">
    <source>
        <dbReference type="EMBL" id="MCC2149303.1"/>
    </source>
</evidence>
<dbReference type="InterPro" id="IPR027417">
    <property type="entry name" value="P-loop_NTPase"/>
</dbReference>
<gene>
    <name evidence="3" type="ORF">LKD42_08555</name>
</gene>
<proteinExistence type="inferred from homology"/>
<dbReference type="PANTHER" id="PTHR32039">
    <property type="entry name" value="MAGNESIUM-CHELATASE SUBUNIT CHLI"/>
    <property type="match status" value="1"/>
</dbReference>
<comment type="similarity">
    <text evidence="1">Belongs to the Mg-chelatase subunits D/I family. ComM subfamily.</text>
</comment>
<dbReference type="Pfam" id="PF13541">
    <property type="entry name" value="ChlI"/>
    <property type="match status" value="1"/>
</dbReference>